<dbReference type="Pfam" id="PF01551">
    <property type="entry name" value="Peptidase_M23"/>
    <property type="match status" value="1"/>
</dbReference>
<dbReference type="SUPFAM" id="SSF51261">
    <property type="entry name" value="Duplicated hybrid motif"/>
    <property type="match status" value="1"/>
</dbReference>
<name>A0A1G6WZZ9_9SPHI</name>
<gene>
    <name evidence="3" type="ORF">SAMN04488024_107181</name>
</gene>
<keyword evidence="4" id="KW-1185">Reference proteome</keyword>
<organism evidence="3 4">
    <name type="scientific">Pedobacter soli</name>
    <dbReference type="NCBI Taxonomy" id="390242"/>
    <lineage>
        <taxon>Bacteria</taxon>
        <taxon>Pseudomonadati</taxon>
        <taxon>Bacteroidota</taxon>
        <taxon>Sphingobacteriia</taxon>
        <taxon>Sphingobacteriales</taxon>
        <taxon>Sphingobacteriaceae</taxon>
        <taxon>Pedobacter</taxon>
    </lineage>
</organism>
<dbReference type="RefSeq" id="WP_090770432.1">
    <property type="nucleotide sequence ID" value="NZ_FMZH01000007.1"/>
</dbReference>
<sequence length="157" mass="16860">MKLLCPAIGICLSLFFAQAGFAQVYLPISALHVTSPYGLRVHPITGLQDFHSGVDLAANHSVIYAVLAGRVISCASNPFLGNFIRIAHGEIQSIYGHLSAVLIRQGTCVKAGEVIGISGSTGRSTAEHLHFSVRYQNQPIHPLKFLLQLQSSWAVAP</sequence>
<dbReference type="PANTHER" id="PTHR21666:SF270">
    <property type="entry name" value="MUREIN HYDROLASE ACTIVATOR ENVC"/>
    <property type="match status" value="1"/>
</dbReference>
<dbReference type="Gene3D" id="2.70.70.10">
    <property type="entry name" value="Glucose Permease (Domain IIA)"/>
    <property type="match status" value="1"/>
</dbReference>
<dbReference type="PANTHER" id="PTHR21666">
    <property type="entry name" value="PEPTIDASE-RELATED"/>
    <property type="match status" value="1"/>
</dbReference>
<protein>
    <submittedName>
        <fullName evidence="3">Peptidase family M23</fullName>
    </submittedName>
</protein>
<dbReference type="GO" id="GO:0004222">
    <property type="term" value="F:metalloendopeptidase activity"/>
    <property type="evidence" value="ECO:0007669"/>
    <property type="project" value="TreeGrafter"/>
</dbReference>
<accession>A0A1G6WZZ9</accession>
<proteinExistence type="predicted"/>
<feature type="domain" description="M23ase beta-sheet core" evidence="2">
    <location>
        <begin position="50"/>
        <end position="142"/>
    </location>
</feature>
<evidence type="ECO:0000256" key="1">
    <source>
        <dbReference type="SAM" id="SignalP"/>
    </source>
</evidence>
<evidence type="ECO:0000313" key="3">
    <source>
        <dbReference type="EMBL" id="SDD71374.1"/>
    </source>
</evidence>
<evidence type="ECO:0000313" key="4">
    <source>
        <dbReference type="Proteomes" id="UP000199455"/>
    </source>
</evidence>
<dbReference type="CDD" id="cd12797">
    <property type="entry name" value="M23_peptidase"/>
    <property type="match status" value="1"/>
</dbReference>
<feature type="chain" id="PRO_5011471979" evidence="1">
    <location>
        <begin position="23"/>
        <end position="157"/>
    </location>
</feature>
<dbReference type="InterPro" id="IPR011055">
    <property type="entry name" value="Dup_hybrid_motif"/>
</dbReference>
<dbReference type="InterPro" id="IPR016047">
    <property type="entry name" value="M23ase_b-sheet_dom"/>
</dbReference>
<keyword evidence="1" id="KW-0732">Signal</keyword>
<dbReference type="Proteomes" id="UP000199455">
    <property type="component" value="Unassembled WGS sequence"/>
</dbReference>
<evidence type="ECO:0000259" key="2">
    <source>
        <dbReference type="Pfam" id="PF01551"/>
    </source>
</evidence>
<reference evidence="4" key="1">
    <citation type="submission" date="2016-10" db="EMBL/GenBank/DDBJ databases">
        <authorList>
            <person name="Varghese N."/>
            <person name="Submissions S."/>
        </authorList>
    </citation>
    <scope>NUCLEOTIDE SEQUENCE [LARGE SCALE GENOMIC DNA]</scope>
    <source>
        <strain evidence="4">DSM 18609</strain>
    </source>
</reference>
<dbReference type="InterPro" id="IPR050570">
    <property type="entry name" value="Cell_wall_metabolism_enzyme"/>
</dbReference>
<dbReference type="AlphaFoldDB" id="A0A1G6WZZ9"/>
<dbReference type="EMBL" id="FMZH01000007">
    <property type="protein sequence ID" value="SDD71374.1"/>
    <property type="molecule type" value="Genomic_DNA"/>
</dbReference>
<dbReference type="STRING" id="390242.SAMN04488024_107181"/>
<feature type="signal peptide" evidence="1">
    <location>
        <begin position="1"/>
        <end position="22"/>
    </location>
</feature>